<dbReference type="GO" id="GO:0005730">
    <property type="term" value="C:nucleolus"/>
    <property type="evidence" value="ECO:0007669"/>
    <property type="project" value="UniProtKB-SubCell"/>
</dbReference>
<evidence type="ECO:0000256" key="3">
    <source>
        <dbReference type="ARBA" id="ARBA00023015"/>
    </source>
</evidence>
<evidence type="ECO:0000256" key="8">
    <source>
        <dbReference type="SAM" id="Phobius"/>
    </source>
</evidence>
<feature type="compositionally biased region" description="Acidic residues" evidence="7">
    <location>
        <begin position="340"/>
        <end position="363"/>
    </location>
</feature>
<feature type="region of interest" description="Disordered" evidence="7">
    <location>
        <begin position="542"/>
        <end position="577"/>
    </location>
</feature>
<feature type="compositionally biased region" description="Basic and acidic residues" evidence="7">
    <location>
        <begin position="420"/>
        <end position="440"/>
    </location>
</feature>
<keyword evidence="6" id="KW-0539">Nucleus</keyword>
<feature type="region of interest" description="Disordered" evidence="7">
    <location>
        <begin position="297"/>
        <end position="492"/>
    </location>
</feature>
<evidence type="ECO:0000256" key="4">
    <source>
        <dbReference type="ARBA" id="ARBA00023125"/>
    </source>
</evidence>
<sequence>MASADAAKPASPPAADPPVDDPMDADPAPPAGEEEQATPQKQQPEKKRGGRRKKGEAAEKTPPSSKKSAGPTVERPSRERKTVERYAELAPRATPAKKSPAILQGSGTKLKDIPNGRHQWRVVSAGNGGVLVLCWHGREACWSCVGEEGRKGEKRIALDKRKHLTSTSFFFIGALLYVRFLVCIIVCAIPVSFKLSKRKVDENLQSLHTVLYGRKSNNHFLKRNISQFSGFVWTDNQEKQRNRIKEKLEKFNKEKLLDFCEILDVIVKVTMKKEEVSAKLLEFLESPCVTRDVVLTDKKKGKKRGRKSKVGRETTAEGASTEKKRKRAHKQAAEDGKENDGEDDDPTGSEDASTGEEADGDSEANDHALSDDEHDEPASKKKSSDVKQKKETGSDAKEKDAPGKKGSTKRASKPSQNSKNEPEVEIKKVGKREKSSKETDVSPDSNKSNKKISKSKKGDGKETQNNKAARSSNKSKGKVKGGSVAGTAPTTEQLHAVVSGILKEVDFNTATLADILRQLGTHFEMDLMDRKAEVKRIIEDVINSMSDDEGEEGSEDEAEDDGKADNLKSEPDGGEEK</sequence>
<dbReference type="EMBL" id="CM007649">
    <property type="protein sequence ID" value="ONM34979.1"/>
    <property type="molecule type" value="Genomic_DNA"/>
</dbReference>
<organism evidence="10">
    <name type="scientific">Zea mays</name>
    <name type="common">Maize</name>
    <dbReference type="NCBI Taxonomy" id="4577"/>
    <lineage>
        <taxon>Eukaryota</taxon>
        <taxon>Viridiplantae</taxon>
        <taxon>Streptophyta</taxon>
        <taxon>Embryophyta</taxon>
        <taxon>Tracheophyta</taxon>
        <taxon>Spermatophyta</taxon>
        <taxon>Magnoliopsida</taxon>
        <taxon>Liliopsida</taxon>
        <taxon>Poales</taxon>
        <taxon>Poaceae</taxon>
        <taxon>PACMAD clade</taxon>
        <taxon>Panicoideae</taxon>
        <taxon>Andropogonodae</taxon>
        <taxon>Andropogoneae</taxon>
        <taxon>Tripsacinae</taxon>
        <taxon>Zea</taxon>
    </lineage>
</organism>
<keyword evidence="4" id="KW-0238">DNA-binding</keyword>
<dbReference type="EMBL" id="CM007649">
    <property type="protein sequence ID" value="ONM34977.1"/>
    <property type="molecule type" value="Genomic_DNA"/>
</dbReference>
<keyword evidence="8" id="KW-1133">Transmembrane helix</keyword>
<feature type="domain" description="DEK-C" evidence="9">
    <location>
        <begin position="488"/>
        <end position="543"/>
    </location>
</feature>
<dbReference type="PANTHER" id="PTHR13468:SF1">
    <property type="entry name" value="PROTEIN DEK"/>
    <property type="match status" value="1"/>
</dbReference>
<evidence type="ECO:0000256" key="6">
    <source>
        <dbReference type="ARBA" id="ARBA00023242"/>
    </source>
</evidence>
<keyword evidence="2" id="KW-0156">Chromatin regulator</keyword>
<accession>A0A1D6N2N9</accession>
<comment type="subcellular location">
    <subcellularLocation>
        <location evidence="1">Nucleus</location>
        <location evidence="1">Nucleolus</location>
    </subcellularLocation>
</comment>
<feature type="compositionally biased region" description="Acidic residues" evidence="7">
    <location>
        <begin position="546"/>
        <end position="560"/>
    </location>
</feature>
<keyword evidence="3" id="KW-0805">Transcription regulation</keyword>
<dbReference type="SUPFAM" id="SSF109715">
    <property type="entry name" value="DEK C-terminal domain"/>
    <property type="match status" value="1"/>
</dbReference>
<proteinExistence type="predicted"/>
<dbReference type="SMR" id="A0A1D6N2N9"/>
<feature type="compositionally biased region" description="Basic residues" evidence="7">
    <location>
        <begin position="299"/>
        <end position="309"/>
    </location>
</feature>
<dbReference type="FunCoup" id="A0A1D6N2N9">
    <property type="interactions" value="374"/>
</dbReference>
<dbReference type="InterPro" id="IPR014876">
    <property type="entry name" value="DEK_C"/>
</dbReference>
<evidence type="ECO:0000313" key="10">
    <source>
        <dbReference type="EMBL" id="ONM34979.1"/>
    </source>
</evidence>
<feature type="compositionally biased region" description="Basic and acidic residues" evidence="7">
    <location>
        <begin position="561"/>
        <end position="577"/>
    </location>
</feature>
<dbReference type="Gene3D" id="1.10.10.60">
    <property type="entry name" value="Homeodomain-like"/>
    <property type="match status" value="1"/>
</dbReference>
<dbReference type="PROSITE" id="PS51998">
    <property type="entry name" value="DEK_C"/>
    <property type="match status" value="1"/>
</dbReference>
<name>A0A1D6N2N9_MAIZE</name>
<protein>
    <submittedName>
        <fullName evidence="10">DEK domain-containing chromatin associated protein</fullName>
    </submittedName>
</protein>
<feature type="compositionally biased region" description="Basic and acidic residues" evidence="7">
    <location>
        <begin position="75"/>
        <end position="87"/>
    </location>
</feature>
<evidence type="ECO:0000256" key="7">
    <source>
        <dbReference type="SAM" id="MobiDB-lite"/>
    </source>
</evidence>
<dbReference type="PANTHER" id="PTHR13468">
    <property type="entry name" value="DEK PROTEIN"/>
    <property type="match status" value="1"/>
</dbReference>
<evidence type="ECO:0000256" key="1">
    <source>
        <dbReference type="ARBA" id="ARBA00004604"/>
    </source>
</evidence>
<evidence type="ECO:0000256" key="5">
    <source>
        <dbReference type="ARBA" id="ARBA00023163"/>
    </source>
</evidence>
<keyword evidence="5" id="KW-0804">Transcription</keyword>
<keyword evidence="8" id="KW-0812">Transmembrane</keyword>
<dbReference type="GO" id="GO:0006325">
    <property type="term" value="P:chromatin organization"/>
    <property type="evidence" value="ECO:0007669"/>
    <property type="project" value="UniProtKB-KW"/>
</dbReference>
<dbReference type="FunFam" id="1.10.10.60:FF:000220">
    <property type="entry name" value="DEK domain-containing chromatin associated protein"/>
    <property type="match status" value="1"/>
</dbReference>
<feature type="region of interest" description="Disordered" evidence="7">
    <location>
        <begin position="1"/>
        <end position="110"/>
    </location>
</feature>
<evidence type="ECO:0000259" key="9">
    <source>
        <dbReference type="PROSITE" id="PS51998"/>
    </source>
</evidence>
<feature type="compositionally biased region" description="Basic and acidic residues" evidence="7">
    <location>
        <begin position="364"/>
        <end position="403"/>
    </location>
</feature>
<evidence type="ECO:0000256" key="2">
    <source>
        <dbReference type="ARBA" id="ARBA00022853"/>
    </source>
</evidence>
<dbReference type="ExpressionAtlas" id="A0A1D6N2N9">
    <property type="expression patterns" value="baseline and differential"/>
</dbReference>
<feature type="transmembrane region" description="Helical" evidence="8">
    <location>
        <begin position="169"/>
        <end position="193"/>
    </location>
</feature>
<dbReference type="STRING" id="4577.A0A1D6N2N9"/>
<dbReference type="InParanoid" id="A0A1D6N2N9"/>
<reference evidence="10" key="1">
    <citation type="submission" date="2015-12" db="EMBL/GenBank/DDBJ databases">
        <title>Update maize B73 reference genome by single molecule sequencing technologies.</title>
        <authorList>
            <consortium name="Maize Genome Sequencing Project"/>
            <person name="Ware D."/>
        </authorList>
    </citation>
    <scope>NUCLEOTIDE SEQUENCE [LARGE SCALE GENOMIC DNA]</scope>
    <source>
        <tissue evidence="10">Seedling</tissue>
    </source>
</reference>
<dbReference type="AlphaFoldDB" id="A0A1D6N2N9"/>
<keyword evidence="8" id="KW-0472">Membrane</keyword>
<gene>
    <name evidence="10" type="ORF">ZEAMMB73_Zm00001d042302</name>
</gene>
<dbReference type="InterPro" id="IPR044198">
    <property type="entry name" value="DEK"/>
</dbReference>
<dbReference type="Pfam" id="PF08766">
    <property type="entry name" value="DEK_C"/>
    <property type="match status" value="1"/>
</dbReference>
<dbReference type="GO" id="GO:0003677">
    <property type="term" value="F:DNA binding"/>
    <property type="evidence" value="ECO:0007669"/>
    <property type="project" value="UniProtKB-KW"/>
</dbReference>